<evidence type="ECO:0000256" key="7">
    <source>
        <dbReference type="SAM" id="Phobius"/>
    </source>
</evidence>
<feature type="transmembrane region" description="Helical" evidence="7">
    <location>
        <begin position="159"/>
        <end position="181"/>
    </location>
</feature>
<evidence type="ECO:0000256" key="4">
    <source>
        <dbReference type="ARBA" id="ARBA00022824"/>
    </source>
</evidence>
<feature type="transmembrane region" description="Helical" evidence="7">
    <location>
        <begin position="70"/>
        <end position="89"/>
    </location>
</feature>
<accession>A0AAW1Q5Q6</accession>
<keyword evidence="9" id="KW-1185">Reference proteome</keyword>
<dbReference type="Proteomes" id="UP001489004">
    <property type="component" value="Unassembled WGS sequence"/>
</dbReference>
<feature type="transmembrane region" description="Helical" evidence="7">
    <location>
        <begin position="38"/>
        <end position="58"/>
    </location>
</feature>
<evidence type="ECO:0000256" key="2">
    <source>
        <dbReference type="ARBA" id="ARBA00008462"/>
    </source>
</evidence>
<comment type="similarity">
    <text evidence="2">Belongs to the jagunal family.</text>
</comment>
<keyword evidence="6 7" id="KW-0472">Membrane</keyword>
<dbReference type="PANTHER" id="PTHR20955">
    <property type="entry name" value="PROTEIN JAGUNAL HOMOLOG 1"/>
    <property type="match status" value="1"/>
</dbReference>
<reference evidence="8 9" key="1">
    <citation type="journal article" date="2024" name="Nat. Commun.">
        <title>Phylogenomics reveals the evolutionary origins of lichenization in chlorophyte algae.</title>
        <authorList>
            <person name="Puginier C."/>
            <person name="Libourel C."/>
            <person name="Otte J."/>
            <person name="Skaloud P."/>
            <person name="Haon M."/>
            <person name="Grisel S."/>
            <person name="Petersen M."/>
            <person name="Berrin J.G."/>
            <person name="Delaux P.M."/>
            <person name="Dal Grande F."/>
            <person name="Keller J."/>
        </authorList>
    </citation>
    <scope>NUCLEOTIDE SEQUENCE [LARGE SCALE GENOMIC DNA]</scope>
    <source>
        <strain evidence="8 9">SAG 2043</strain>
    </source>
</reference>
<dbReference type="GO" id="GO:0016192">
    <property type="term" value="P:vesicle-mediated transport"/>
    <property type="evidence" value="ECO:0007669"/>
    <property type="project" value="TreeGrafter"/>
</dbReference>
<dbReference type="EMBL" id="JALJOR010000005">
    <property type="protein sequence ID" value="KAK9817236.1"/>
    <property type="molecule type" value="Genomic_DNA"/>
</dbReference>
<dbReference type="PANTHER" id="PTHR20955:SF1">
    <property type="entry name" value="PROTEIN JAGUNAL HOMOLOG 1"/>
    <property type="match status" value="1"/>
</dbReference>
<gene>
    <name evidence="8" type="ORF">WJX72_011595</name>
</gene>
<evidence type="ECO:0000256" key="1">
    <source>
        <dbReference type="ARBA" id="ARBA00004477"/>
    </source>
</evidence>
<evidence type="ECO:0000256" key="3">
    <source>
        <dbReference type="ARBA" id="ARBA00022692"/>
    </source>
</evidence>
<evidence type="ECO:0000256" key="5">
    <source>
        <dbReference type="ARBA" id="ARBA00022989"/>
    </source>
</evidence>
<comment type="subcellular location">
    <subcellularLocation>
        <location evidence="1">Endoplasmic reticulum membrane</location>
        <topology evidence="1">Multi-pass membrane protein</topology>
    </subcellularLocation>
</comment>
<proteinExistence type="inferred from homology"/>
<feature type="transmembrane region" description="Helical" evidence="7">
    <location>
        <begin position="101"/>
        <end position="121"/>
    </location>
</feature>
<sequence length="190" mass="20589">MPPHKRPEGTDGGDHAYRMTVEQRYKQRAVVRKRLRSLALSNITCTLIRVAYHALPLLLHGAYRPSPADAFFAASGVSALLFLLGSGLGRAHREKLWMLKAYCFINIVLAVSMAVSVYLHGTVVPEEGSYPALLAGFLHKEAGLPADVGTTITLVAQGILDACWAAALAGATTLDLTYLRLTRDTSKKSK</sequence>
<organism evidence="8 9">
    <name type="scientific">[Myrmecia] bisecta</name>
    <dbReference type="NCBI Taxonomy" id="41462"/>
    <lineage>
        <taxon>Eukaryota</taxon>
        <taxon>Viridiplantae</taxon>
        <taxon>Chlorophyta</taxon>
        <taxon>core chlorophytes</taxon>
        <taxon>Trebouxiophyceae</taxon>
        <taxon>Trebouxiales</taxon>
        <taxon>Trebouxiaceae</taxon>
        <taxon>Myrmecia</taxon>
    </lineage>
</organism>
<dbReference type="GO" id="GO:0007029">
    <property type="term" value="P:endoplasmic reticulum organization"/>
    <property type="evidence" value="ECO:0007669"/>
    <property type="project" value="InterPro"/>
</dbReference>
<protein>
    <submittedName>
        <fullName evidence="8">Uncharacterized protein</fullName>
    </submittedName>
</protein>
<dbReference type="GO" id="GO:0005789">
    <property type="term" value="C:endoplasmic reticulum membrane"/>
    <property type="evidence" value="ECO:0007669"/>
    <property type="project" value="UniProtKB-SubCell"/>
</dbReference>
<name>A0AAW1Q5Q6_9CHLO</name>
<evidence type="ECO:0000256" key="6">
    <source>
        <dbReference type="ARBA" id="ARBA00023136"/>
    </source>
</evidence>
<evidence type="ECO:0000313" key="8">
    <source>
        <dbReference type="EMBL" id="KAK9817236.1"/>
    </source>
</evidence>
<comment type="caution">
    <text evidence="8">The sequence shown here is derived from an EMBL/GenBank/DDBJ whole genome shotgun (WGS) entry which is preliminary data.</text>
</comment>
<dbReference type="InterPro" id="IPR009787">
    <property type="entry name" value="Jagunal"/>
</dbReference>
<keyword evidence="4" id="KW-0256">Endoplasmic reticulum</keyword>
<evidence type="ECO:0000313" key="9">
    <source>
        <dbReference type="Proteomes" id="UP001489004"/>
    </source>
</evidence>
<keyword evidence="5 7" id="KW-1133">Transmembrane helix</keyword>
<keyword evidence="3 7" id="KW-0812">Transmembrane</keyword>
<dbReference type="AlphaFoldDB" id="A0AAW1Q5Q6"/>